<keyword evidence="6" id="KW-0500">Molybdenum</keyword>
<keyword evidence="4 6" id="KW-0501">Molybdenum cofactor biosynthesis</keyword>
<dbReference type="CDD" id="cd00887">
    <property type="entry name" value="MoeA"/>
    <property type="match status" value="1"/>
</dbReference>
<evidence type="ECO:0000313" key="9">
    <source>
        <dbReference type="Proteomes" id="UP001169764"/>
    </source>
</evidence>
<evidence type="ECO:0000256" key="3">
    <source>
        <dbReference type="ARBA" id="ARBA00010763"/>
    </source>
</evidence>
<dbReference type="PANTHER" id="PTHR10192">
    <property type="entry name" value="MOLYBDOPTERIN BIOSYNTHESIS PROTEIN"/>
    <property type="match status" value="1"/>
</dbReference>
<evidence type="ECO:0000256" key="5">
    <source>
        <dbReference type="ARBA" id="ARBA00047317"/>
    </source>
</evidence>
<keyword evidence="6" id="KW-0808">Transferase</keyword>
<dbReference type="Pfam" id="PF03453">
    <property type="entry name" value="MoeA_N"/>
    <property type="match status" value="1"/>
</dbReference>
<dbReference type="PANTHER" id="PTHR10192:SF5">
    <property type="entry name" value="GEPHYRIN"/>
    <property type="match status" value="1"/>
</dbReference>
<keyword evidence="6" id="KW-0460">Magnesium</keyword>
<dbReference type="EMBL" id="JAUOTP010000012">
    <property type="protein sequence ID" value="MDO6416723.1"/>
    <property type="molecule type" value="Genomic_DNA"/>
</dbReference>
<accession>A0ABT8YEF0</accession>
<dbReference type="Proteomes" id="UP001169764">
    <property type="component" value="Unassembled WGS sequence"/>
</dbReference>
<dbReference type="SMART" id="SM00852">
    <property type="entry name" value="MoCF_biosynth"/>
    <property type="match status" value="1"/>
</dbReference>
<evidence type="ECO:0000313" key="8">
    <source>
        <dbReference type="EMBL" id="MDO6416723.1"/>
    </source>
</evidence>
<dbReference type="InterPro" id="IPR036425">
    <property type="entry name" value="MoaB/Mog-like_dom_sf"/>
</dbReference>
<keyword evidence="6" id="KW-0479">Metal-binding</keyword>
<feature type="domain" description="MoaB/Mog" evidence="7">
    <location>
        <begin position="184"/>
        <end position="324"/>
    </location>
</feature>
<comment type="similarity">
    <text evidence="3 6">Belongs to the MoeA family.</text>
</comment>
<evidence type="ECO:0000256" key="4">
    <source>
        <dbReference type="ARBA" id="ARBA00023150"/>
    </source>
</evidence>
<dbReference type="InterPro" id="IPR036135">
    <property type="entry name" value="MoeA_linker/N_sf"/>
</dbReference>
<dbReference type="PROSITE" id="PS01079">
    <property type="entry name" value="MOCF_BIOSYNTHESIS_2"/>
    <property type="match status" value="1"/>
</dbReference>
<dbReference type="InterPro" id="IPR005110">
    <property type="entry name" value="MoeA_linker/N"/>
</dbReference>
<organism evidence="8 9">
    <name type="scientific">Sphingomonas natans</name>
    <dbReference type="NCBI Taxonomy" id="3063330"/>
    <lineage>
        <taxon>Bacteria</taxon>
        <taxon>Pseudomonadati</taxon>
        <taxon>Pseudomonadota</taxon>
        <taxon>Alphaproteobacteria</taxon>
        <taxon>Sphingomonadales</taxon>
        <taxon>Sphingomonadaceae</taxon>
        <taxon>Sphingomonas</taxon>
    </lineage>
</organism>
<protein>
    <recommendedName>
        <fullName evidence="6">Molybdopterin molybdenumtransferase</fullName>
        <ecNumber evidence="6">2.10.1.1</ecNumber>
    </recommendedName>
</protein>
<dbReference type="InterPro" id="IPR001453">
    <property type="entry name" value="MoaB/Mog_dom"/>
</dbReference>
<comment type="catalytic activity">
    <reaction evidence="5">
        <text>adenylyl-molybdopterin + molybdate = Mo-molybdopterin + AMP + H(+)</text>
        <dbReference type="Rhea" id="RHEA:35047"/>
        <dbReference type="ChEBI" id="CHEBI:15378"/>
        <dbReference type="ChEBI" id="CHEBI:36264"/>
        <dbReference type="ChEBI" id="CHEBI:62727"/>
        <dbReference type="ChEBI" id="CHEBI:71302"/>
        <dbReference type="ChEBI" id="CHEBI:456215"/>
        <dbReference type="EC" id="2.10.1.1"/>
    </reaction>
</comment>
<dbReference type="Gene3D" id="3.40.980.10">
    <property type="entry name" value="MoaB/Mog-like domain"/>
    <property type="match status" value="1"/>
</dbReference>
<comment type="caution">
    <text evidence="8">The sequence shown here is derived from an EMBL/GenBank/DDBJ whole genome shotgun (WGS) entry which is preliminary data.</text>
</comment>
<dbReference type="Gene3D" id="3.90.105.10">
    <property type="entry name" value="Molybdopterin biosynthesis moea protein, domain 2"/>
    <property type="match status" value="1"/>
</dbReference>
<dbReference type="RefSeq" id="WP_303546519.1">
    <property type="nucleotide sequence ID" value="NZ_JAUOTP010000012.1"/>
</dbReference>
<dbReference type="Gene3D" id="2.170.190.11">
    <property type="entry name" value="Molybdopterin biosynthesis moea protein, domain 3"/>
    <property type="match status" value="1"/>
</dbReference>
<dbReference type="InterPro" id="IPR008284">
    <property type="entry name" value="MoCF_biosynth_CS"/>
</dbReference>
<evidence type="ECO:0000256" key="6">
    <source>
        <dbReference type="RuleBase" id="RU365090"/>
    </source>
</evidence>
<dbReference type="SUPFAM" id="SSF53218">
    <property type="entry name" value="Molybdenum cofactor biosynthesis proteins"/>
    <property type="match status" value="1"/>
</dbReference>
<evidence type="ECO:0000256" key="2">
    <source>
        <dbReference type="ARBA" id="ARBA00005046"/>
    </source>
</evidence>
<comment type="function">
    <text evidence="1 6">Catalyzes the insertion of molybdate into adenylated molybdopterin with the concomitant release of AMP.</text>
</comment>
<comment type="cofactor">
    <cofactor evidence="6">
        <name>Mg(2+)</name>
        <dbReference type="ChEBI" id="CHEBI:18420"/>
    </cofactor>
</comment>
<dbReference type="Pfam" id="PF00994">
    <property type="entry name" value="MoCF_biosynth"/>
    <property type="match status" value="1"/>
</dbReference>
<evidence type="ECO:0000256" key="1">
    <source>
        <dbReference type="ARBA" id="ARBA00002901"/>
    </source>
</evidence>
<proteinExistence type="inferred from homology"/>
<evidence type="ECO:0000259" key="7">
    <source>
        <dbReference type="SMART" id="SM00852"/>
    </source>
</evidence>
<dbReference type="SUPFAM" id="SSF63882">
    <property type="entry name" value="MoeA N-terminal region -like"/>
    <property type="match status" value="1"/>
</dbReference>
<gene>
    <name evidence="8" type="ORF">Q4F19_20225</name>
</gene>
<dbReference type="InterPro" id="IPR036688">
    <property type="entry name" value="MoeA_C_domain_IV_sf"/>
</dbReference>
<name>A0ABT8YEF0_9SPHN</name>
<dbReference type="EC" id="2.10.1.1" evidence="6"/>
<keyword evidence="9" id="KW-1185">Reference proteome</keyword>
<reference evidence="8" key="1">
    <citation type="submission" date="2023-07" db="EMBL/GenBank/DDBJ databases">
        <authorList>
            <person name="Kim M."/>
        </authorList>
    </citation>
    <scope>NUCLEOTIDE SEQUENCE</scope>
    <source>
        <strain evidence="8">BIUV-7</strain>
    </source>
</reference>
<sequence length="405" mass="42160">MGGDRPSVDEGLALIRGNVRPLPGESVPIDRALGRITAVPLVAARTVPGFRAAAMDGFCLRSQNVAAATPEAPVRLPIAARIAAGTWPVPLRDGSAAGIATGAPVPDGADAIVMIEHSAVETGAAYVTISTPARPGLNIREIGEDAIAGQKVLDAGHVITPDIVAGMAAYGIGQVAVMWSPRVALVVTGSELARDGAAIDPSAIIDANGPMIAATLSSVGAILSASERVGDDLAMLGAALDRVCATDADLVVTTGGASRGDYDFVRQALERRGARILFHGLSMRPGKPILFALLADGRPFFGLPGNPVSACIGMRFFVGQALRAMLGLPDERGLAVISDEQGRDDTTLFLRGTFGRGPSARFETPFDQRSHILSSLMAADHWLRVDRSGGETRRLAFPKTLHFGR</sequence>
<dbReference type="InterPro" id="IPR038987">
    <property type="entry name" value="MoeA-like"/>
</dbReference>
<comment type="pathway">
    <text evidence="2 6">Cofactor biosynthesis; molybdopterin biosynthesis.</text>
</comment>
<dbReference type="Gene3D" id="2.40.340.10">
    <property type="entry name" value="MoeA, C-terminal, domain IV"/>
    <property type="match status" value="1"/>
</dbReference>